<dbReference type="AlphaFoldDB" id="A0A0D2QLN7"/>
<organism evidence="1 2">
    <name type="scientific">Gossypium raimondii</name>
    <name type="common">Peruvian cotton</name>
    <name type="synonym">Gossypium klotzschianum subsp. raimondii</name>
    <dbReference type="NCBI Taxonomy" id="29730"/>
    <lineage>
        <taxon>Eukaryota</taxon>
        <taxon>Viridiplantae</taxon>
        <taxon>Streptophyta</taxon>
        <taxon>Embryophyta</taxon>
        <taxon>Tracheophyta</taxon>
        <taxon>Spermatophyta</taxon>
        <taxon>Magnoliopsida</taxon>
        <taxon>eudicotyledons</taxon>
        <taxon>Gunneridae</taxon>
        <taxon>Pentapetalae</taxon>
        <taxon>rosids</taxon>
        <taxon>malvids</taxon>
        <taxon>Malvales</taxon>
        <taxon>Malvaceae</taxon>
        <taxon>Malvoideae</taxon>
        <taxon>Gossypium</taxon>
    </lineage>
</organism>
<dbReference type="InterPro" id="IPR040256">
    <property type="entry name" value="At4g02000-like"/>
</dbReference>
<reference evidence="1 2" key="1">
    <citation type="journal article" date="2012" name="Nature">
        <title>Repeated polyploidization of Gossypium genomes and the evolution of spinnable cotton fibres.</title>
        <authorList>
            <person name="Paterson A.H."/>
            <person name="Wendel J.F."/>
            <person name="Gundlach H."/>
            <person name="Guo H."/>
            <person name="Jenkins J."/>
            <person name="Jin D."/>
            <person name="Llewellyn D."/>
            <person name="Showmaker K.C."/>
            <person name="Shu S."/>
            <person name="Udall J."/>
            <person name="Yoo M.J."/>
            <person name="Byers R."/>
            <person name="Chen W."/>
            <person name="Doron-Faigenboim A."/>
            <person name="Duke M.V."/>
            <person name="Gong L."/>
            <person name="Grimwood J."/>
            <person name="Grover C."/>
            <person name="Grupp K."/>
            <person name="Hu G."/>
            <person name="Lee T.H."/>
            <person name="Li J."/>
            <person name="Lin L."/>
            <person name="Liu T."/>
            <person name="Marler B.S."/>
            <person name="Page J.T."/>
            <person name="Roberts A.W."/>
            <person name="Romanel E."/>
            <person name="Sanders W.S."/>
            <person name="Szadkowski E."/>
            <person name="Tan X."/>
            <person name="Tang H."/>
            <person name="Xu C."/>
            <person name="Wang J."/>
            <person name="Wang Z."/>
            <person name="Zhang D."/>
            <person name="Zhang L."/>
            <person name="Ashrafi H."/>
            <person name="Bedon F."/>
            <person name="Bowers J.E."/>
            <person name="Brubaker C.L."/>
            <person name="Chee P.W."/>
            <person name="Das S."/>
            <person name="Gingle A.R."/>
            <person name="Haigler C.H."/>
            <person name="Harker D."/>
            <person name="Hoffmann L.V."/>
            <person name="Hovav R."/>
            <person name="Jones D.C."/>
            <person name="Lemke C."/>
            <person name="Mansoor S."/>
            <person name="ur Rahman M."/>
            <person name="Rainville L.N."/>
            <person name="Rambani A."/>
            <person name="Reddy U.K."/>
            <person name="Rong J.K."/>
            <person name="Saranga Y."/>
            <person name="Scheffler B.E."/>
            <person name="Scheffler J.A."/>
            <person name="Stelly D.M."/>
            <person name="Triplett B.A."/>
            <person name="Van Deynze A."/>
            <person name="Vaslin M.F."/>
            <person name="Waghmare V.N."/>
            <person name="Walford S.A."/>
            <person name="Wright R.J."/>
            <person name="Zaki E.A."/>
            <person name="Zhang T."/>
            <person name="Dennis E.S."/>
            <person name="Mayer K.F."/>
            <person name="Peterson D.G."/>
            <person name="Rokhsar D.S."/>
            <person name="Wang X."/>
            <person name="Schmutz J."/>
        </authorList>
    </citation>
    <scope>NUCLEOTIDE SEQUENCE [LARGE SCALE GENOMIC DNA]</scope>
</reference>
<keyword evidence="2" id="KW-1185">Reference proteome</keyword>
<evidence type="ECO:0000313" key="2">
    <source>
        <dbReference type="Proteomes" id="UP000032304"/>
    </source>
</evidence>
<dbReference type="PANTHER" id="PTHR31286:SF99">
    <property type="entry name" value="DUF4283 DOMAIN-CONTAINING PROTEIN"/>
    <property type="match status" value="1"/>
</dbReference>
<accession>A0A0D2QLN7</accession>
<protein>
    <recommendedName>
        <fullName evidence="3">DUF4283 domain-containing protein</fullName>
    </recommendedName>
</protein>
<dbReference type="PANTHER" id="PTHR31286">
    <property type="entry name" value="GLYCINE-RICH CELL WALL STRUCTURAL PROTEIN 1.8-LIKE"/>
    <property type="match status" value="1"/>
</dbReference>
<evidence type="ECO:0000313" key="1">
    <source>
        <dbReference type="EMBL" id="KJB08190.1"/>
    </source>
</evidence>
<dbReference type="Gramene" id="KJB08190">
    <property type="protein sequence ID" value="KJB08190"/>
    <property type="gene ID" value="B456_001G070100"/>
</dbReference>
<dbReference type="Proteomes" id="UP000032304">
    <property type="component" value="Chromosome 1"/>
</dbReference>
<evidence type="ECO:0008006" key="3">
    <source>
        <dbReference type="Google" id="ProtNLM"/>
    </source>
</evidence>
<proteinExistence type="predicted"/>
<dbReference type="EMBL" id="CM001740">
    <property type="protein sequence ID" value="KJB08190.1"/>
    <property type="molecule type" value="Genomic_DNA"/>
</dbReference>
<gene>
    <name evidence="1" type="ORF">B456_001G070100</name>
</gene>
<name>A0A0D2QLN7_GOSRA</name>
<sequence>MVKLKDDGDYTEVLFERPWIVFGQHLTMYPWSSSFSMLQSFSLKKSLLNAIGSTIGEVVKVDDNTKNGMSGRSTHMEAIVDLSKPLILRVCIENALQRLYPQYTFSFRRYDHFNEVCSLEKSNVENFGQHILEKVNTKKDSSAIGKDAFGPSRIVTKHRKRRPIWKDITNGKNFENLGRKKFGSRIDSIADLGDENEECELVDGGNPWTACNALKILCHKYY</sequence>